<evidence type="ECO:0000313" key="3">
    <source>
        <dbReference type="Proteomes" id="UP000276133"/>
    </source>
</evidence>
<dbReference type="EMBL" id="REGN01012303">
    <property type="protein sequence ID" value="RMZ96139.1"/>
    <property type="molecule type" value="Genomic_DNA"/>
</dbReference>
<sequence>MEHPFIYEYKLDITFQINLPFFIVFVDFFVFKSLSVKKKTYEIMKNYKNSILKITVRLITKNDLLAAHKWNMRGKTIQHLGEYKMEVAMTTQFYDFYNLLKKNRRQILIIKADKKKFMSLFYPIPSALISFSSTFMSNSSDIQRFLHRVDHLQHRVLNPRSYVCMNNTLTIRLYGLLLNQNMQLLDMSCQWKNKIISYNLLTNIFNR</sequence>
<protein>
    <submittedName>
        <fullName evidence="2">Uncharacterized protein</fullName>
    </submittedName>
</protein>
<name>A0A3M7PAZ8_BRAPC</name>
<keyword evidence="1" id="KW-1133">Transmembrane helix</keyword>
<gene>
    <name evidence="2" type="ORF">BpHYR1_044198</name>
</gene>
<evidence type="ECO:0000256" key="1">
    <source>
        <dbReference type="SAM" id="Phobius"/>
    </source>
</evidence>
<comment type="caution">
    <text evidence="2">The sequence shown here is derived from an EMBL/GenBank/DDBJ whole genome shotgun (WGS) entry which is preliminary data.</text>
</comment>
<keyword evidence="3" id="KW-1185">Reference proteome</keyword>
<reference evidence="2 3" key="1">
    <citation type="journal article" date="2018" name="Sci. Rep.">
        <title>Genomic signatures of local adaptation to the degree of environmental predictability in rotifers.</title>
        <authorList>
            <person name="Franch-Gras L."/>
            <person name="Hahn C."/>
            <person name="Garcia-Roger E.M."/>
            <person name="Carmona M.J."/>
            <person name="Serra M."/>
            <person name="Gomez A."/>
        </authorList>
    </citation>
    <scope>NUCLEOTIDE SEQUENCE [LARGE SCALE GENOMIC DNA]</scope>
    <source>
        <strain evidence="2">HYR1</strain>
    </source>
</reference>
<keyword evidence="1" id="KW-0812">Transmembrane</keyword>
<accession>A0A3M7PAZ8</accession>
<dbReference type="Proteomes" id="UP000276133">
    <property type="component" value="Unassembled WGS sequence"/>
</dbReference>
<proteinExistence type="predicted"/>
<organism evidence="2 3">
    <name type="scientific">Brachionus plicatilis</name>
    <name type="common">Marine rotifer</name>
    <name type="synonym">Brachionus muelleri</name>
    <dbReference type="NCBI Taxonomy" id="10195"/>
    <lineage>
        <taxon>Eukaryota</taxon>
        <taxon>Metazoa</taxon>
        <taxon>Spiralia</taxon>
        <taxon>Gnathifera</taxon>
        <taxon>Rotifera</taxon>
        <taxon>Eurotatoria</taxon>
        <taxon>Monogononta</taxon>
        <taxon>Pseudotrocha</taxon>
        <taxon>Ploima</taxon>
        <taxon>Brachionidae</taxon>
        <taxon>Brachionus</taxon>
    </lineage>
</organism>
<keyword evidence="1" id="KW-0472">Membrane</keyword>
<evidence type="ECO:0000313" key="2">
    <source>
        <dbReference type="EMBL" id="RMZ96139.1"/>
    </source>
</evidence>
<dbReference type="AlphaFoldDB" id="A0A3M7PAZ8"/>
<feature type="transmembrane region" description="Helical" evidence="1">
    <location>
        <begin position="13"/>
        <end position="31"/>
    </location>
</feature>